<dbReference type="EC" id="2.10.1.1" evidence="11"/>
<dbReference type="GO" id="GO:0005829">
    <property type="term" value="C:cytosol"/>
    <property type="evidence" value="ECO:0007669"/>
    <property type="project" value="TreeGrafter"/>
</dbReference>
<dbReference type="NCBIfam" id="NF045515">
    <property type="entry name" value="Glp_gephyrin"/>
    <property type="match status" value="1"/>
</dbReference>
<dbReference type="FunFam" id="3.40.980.10:FF:000004">
    <property type="entry name" value="Molybdopterin molybdenumtransferase"/>
    <property type="match status" value="1"/>
</dbReference>
<evidence type="ECO:0000256" key="5">
    <source>
        <dbReference type="ARBA" id="ARBA00022505"/>
    </source>
</evidence>
<dbReference type="Proteomes" id="UP000479335">
    <property type="component" value="Unassembled WGS sequence"/>
</dbReference>
<evidence type="ECO:0000259" key="12">
    <source>
        <dbReference type="SMART" id="SM00852"/>
    </source>
</evidence>
<feature type="domain" description="MoaB/Mog" evidence="12">
    <location>
        <begin position="182"/>
        <end position="319"/>
    </location>
</feature>
<dbReference type="InterPro" id="IPR036135">
    <property type="entry name" value="MoeA_linker/N_sf"/>
</dbReference>
<protein>
    <recommendedName>
        <fullName evidence="11">Molybdopterin molybdenumtransferase</fullName>
        <ecNumber evidence="11">2.10.1.1</ecNumber>
    </recommendedName>
</protein>
<dbReference type="UniPathway" id="UPA00344"/>
<dbReference type="SMART" id="SM00852">
    <property type="entry name" value="MoCF_biosynth"/>
    <property type="match status" value="1"/>
</dbReference>
<reference evidence="13 14" key="1">
    <citation type="submission" date="2019-12" db="EMBL/GenBank/DDBJ databases">
        <title>Novel species isolated from a subtropical stream in China.</title>
        <authorList>
            <person name="Lu H."/>
        </authorList>
    </citation>
    <scope>NUCLEOTIDE SEQUENCE [LARGE SCALE GENOMIC DNA]</scope>
    <source>
        <strain evidence="13 14">FT135W</strain>
    </source>
</reference>
<evidence type="ECO:0000256" key="4">
    <source>
        <dbReference type="ARBA" id="ARBA00010763"/>
    </source>
</evidence>
<evidence type="ECO:0000256" key="7">
    <source>
        <dbReference type="ARBA" id="ARBA00022723"/>
    </source>
</evidence>
<dbReference type="EMBL" id="WWCN01000003">
    <property type="protein sequence ID" value="MYM22318.1"/>
    <property type="molecule type" value="Genomic_DNA"/>
</dbReference>
<dbReference type="InterPro" id="IPR008284">
    <property type="entry name" value="MoCF_biosynth_CS"/>
</dbReference>
<dbReference type="InterPro" id="IPR036425">
    <property type="entry name" value="MoaB/Mog-like_dom_sf"/>
</dbReference>
<dbReference type="GO" id="GO:0061599">
    <property type="term" value="F:molybdopterin molybdotransferase activity"/>
    <property type="evidence" value="ECO:0007669"/>
    <property type="project" value="UniProtKB-UniRule"/>
</dbReference>
<dbReference type="Pfam" id="PF03453">
    <property type="entry name" value="MoeA_N"/>
    <property type="match status" value="1"/>
</dbReference>
<evidence type="ECO:0000256" key="10">
    <source>
        <dbReference type="ARBA" id="ARBA00047317"/>
    </source>
</evidence>
<dbReference type="SUPFAM" id="SSF53218">
    <property type="entry name" value="Molybdenum cofactor biosynthesis proteins"/>
    <property type="match status" value="1"/>
</dbReference>
<comment type="catalytic activity">
    <reaction evidence="10">
        <text>adenylyl-molybdopterin + molybdate = Mo-molybdopterin + AMP + H(+)</text>
        <dbReference type="Rhea" id="RHEA:35047"/>
        <dbReference type="ChEBI" id="CHEBI:15378"/>
        <dbReference type="ChEBI" id="CHEBI:36264"/>
        <dbReference type="ChEBI" id="CHEBI:62727"/>
        <dbReference type="ChEBI" id="CHEBI:71302"/>
        <dbReference type="ChEBI" id="CHEBI:456215"/>
        <dbReference type="EC" id="2.10.1.1"/>
    </reaction>
</comment>
<name>A0A6L8K7Y6_9BURK</name>
<dbReference type="SUPFAM" id="SSF63867">
    <property type="entry name" value="MoeA C-terminal domain-like"/>
    <property type="match status" value="1"/>
</dbReference>
<comment type="similarity">
    <text evidence="4 11">Belongs to the MoeA family.</text>
</comment>
<dbReference type="SUPFAM" id="SSF63882">
    <property type="entry name" value="MoeA N-terminal region -like"/>
    <property type="match status" value="1"/>
</dbReference>
<dbReference type="Pfam" id="PF03454">
    <property type="entry name" value="MoeA_C"/>
    <property type="match status" value="1"/>
</dbReference>
<dbReference type="InterPro" id="IPR005110">
    <property type="entry name" value="MoeA_linker/N"/>
</dbReference>
<keyword evidence="5 11" id="KW-0500">Molybdenum</keyword>
<comment type="cofactor">
    <cofactor evidence="1 11">
        <name>Mg(2+)</name>
        <dbReference type="ChEBI" id="CHEBI:18420"/>
    </cofactor>
</comment>
<dbReference type="InterPro" id="IPR036688">
    <property type="entry name" value="MoeA_C_domain_IV_sf"/>
</dbReference>
<comment type="pathway">
    <text evidence="3 11">Cofactor biosynthesis; molybdopterin biosynthesis.</text>
</comment>
<accession>A0A6L8K7Y6</accession>
<dbReference type="AlphaFoldDB" id="A0A6L8K7Y6"/>
<comment type="caution">
    <text evidence="13">The sequence shown here is derived from an EMBL/GenBank/DDBJ whole genome shotgun (WGS) entry which is preliminary data.</text>
</comment>
<dbReference type="Gene3D" id="2.40.340.10">
    <property type="entry name" value="MoeA, C-terminal, domain IV"/>
    <property type="match status" value="1"/>
</dbReference>
<dbReference type="GO" id="GO:0046872">
    <property type="term" value="F:metal ion binding"/>
    <property type="evidence" value="ECO:0007669"/>
    <property type="project" value="UniProtKB-UniRule"/>
</dbReference>
<dbReference type="InterPro" id="IPR038987">
    <property type="entry name" value="MoeA-like"/>
</dbReference>
<evidence type="ECO:0000256" key="9">
    <source>
        <dbReference type="ARBA" id="ARBA00023150"/>
    </source>
</evidence>
<evidence type="ECO:0000313" key="13">
    <source>
        <dbReference type="EMBL" id="MYM22318.1"/>
    </source>
</evidence>
<sequence length="405" mass="43246">MNEPRKPMLSVSEAMTFMLDAARPVADAEVIPSLSANGRVLATAQASGMNVPGADNTQMDGYAVRAADCVSGSAALKVSQRIPAGHVPQPLQPGTAARIFTGAMIPEGADAVVMQEQCELAGDVVTIKHVPKSGEWVRRAGEDITSGSVILPAGTRLRSQELGLAASVGLAELPVKRKLRVAVFFTGDELTMPGEPLAPGAIYNSNRFTLRALLENLGCEITDFGIVPDSLEATRSVLRQSAQGHDLIITSGGVSVGEEDHIKPAVEAEGKLNMWQIAVKPGKPLAFGEVQQAFFIGLPGNPVSSFVTFLLFVRPFILRLQGVEGPIAPRAFNMRADFSWSKADKRNEFLRARINDNGGVELFRNQSSGVLTSTVWGDGLIDNPPGQVINAGDMVRFIPFSELLY</sequence>
<dbReference type="GO" id="GO:0006777">
    <property type="term" value="P:Mo-molybdopterin cofactor biosynthetic process"/>
    <property type="evidence" value="ECO:0007669"/>
    <property type="project" value="UniProtKB-UniRule"/>
</dbReference>
<proteinExistence type="inferred from homology"/>
<gene>
    <name evidence="13" type="ORF">GTP46_06655</name>
</gene>
<keyword evidence="6 11" id="KW-0808">Transferase</keyword>
<keyword evidence="8 11" id="KW-0460">Magnesium</keyword>
<dbReference type="InterPro" id="IPR005111">
    <property type="entry name" value="MoeA_C_domain_IV"/>
</dbReference>
<evidence type="ECO:0000313" key="14">
    <source>
        <dbReference type="Proteomes" id="UP000479335"/>
    </source>
</evidence>
<organism evidence="13 14">
    <name type="scientific">Duganella flavida</name>
    <dbReference type="NCBI Taxonomy" id="2692175"/>
    <lineage>
        <taxon>Bacteria</taxon>
        <taxon>Pseudomonadati</taxon>
        <taxon>Pseudomonadota</taxon>
        <taxon>Betaproteobacteria</taxon>
        <taxon>Burkholderiales</taxon>
        <taxon>Oxalobacteraceae</taxon>
        <taxon>Telluria group</taxon>
        <taxon>Duganella</taxon>
    </lineage>
</organism>
<dbReference type="RefSeq" id="WP_161005810.1">
    <property type="nucleotide sequence ID" value="NZ_WWCN01000003.1"/>
</dbReference>
<dbReference type="NCBIfam" id="TIGR00177">
    <property type="entry name" value="molyb_syn"/>
    <property type="match status" value="1"/>
</dbReference>
<dbReference type="InterPro" id="IPR001453">
    <property type="entry name" value="MoaB/Mog_dom"/>
</dbReference>
<dbReference type="PROSITE" id="PS01079">
    <property type="entry name" value="MOCF_BIOSYNTHESIS_2"/>
    <property type="match status" value="1"/>
</dbReference>
<dbReference type="Gene3D" id="3.90.105.10">
    <property type="entry name" value="Molybdopterin biosynthesis moea protein, domain 2"/>
    <property type="match status" value="1"/>
</dbReference>
<dbReference type="PANTHER" id="PTHR10192:SF5">
    <property type="entry name" value="GEPHYRIN"/>
    <property type="match status" value="1"/>
</dbReference>
<keyword evidence="14" id="KW-1185">Reference proteome</keyword>
<dbReference type="PANTHER" id="PTHR10192">
    <property type="entry name" value="MOLYBDOPTERIN BIOSYNTHESIS PROTEIN"/>
    <property type="match status" value="1"/>
</dbReference>
<keyword evidence="9 11" id="KW-0501">Molybdenum cofactor biosynthesis</keyword>
<keyword evidence="7 11" id="KW-0479">Metal-binding</keyword>
<dbReference type="Gene3D" id="2.170.190.11">
    <property type="entry name" value="Molybdopterin biosynthesis moea protein, domain 3"/>
    <property type="match status" value="1"/>
</dbReference>
<evidence type="ECO:0000256" key="6">
    <source>
        <dbReference type="ARBA" id="ARBA00022679"/>
    </source>
</evidence>
<dbReference type="Pfam" id="PF00994">
    <property type="entry name" value="MoCF_biosynth"/>
    <property type="match status" value="1"/>
</dbReference>
<dbReference type="Gene3D" id="3.40.980.10">
    <property type="entry name" value="MoaB/Mog-like domain"/>
    <property type="match status" value="1"/>
</dbReference>
<evidence type="ECO:0000256" key="3">
    <source>
        <dbReference type="ARBA" id="ARBA00005046"/>
    </source>
</evidence>
<evidence type="ECO:0000256" key="11">
    <source>
        <dbReference type="RuleBase" id="RU365090"/>
    </source>
</evidence>
<evidence type="ECO:0000256" key="8">
    <source>
        <dbReference type="ARBA" id="ARBA00022842"/>
    </source>
</evidence>
<dbReference type="CDD" id="cd00887">
    <property type="entry name" value="MoeA"/>
    <property type="match status" value="1"/>
</dbReference>
<comment type="function">
    <text evidence="2 11">Catalyzes the insertion of molybdate into adenylated molybdopterin with the concomitant release of AMP.</text>
</comment>
<evidence type="ECO:0000256" key="1">
    <source>
        <dbReference type="ARBA" id="ARBA00001946"/>
    </source>
</evidence>
<evidence type="ECO:0000256" key="2">
    <source>
        <dbReference type="ARBA" id="ARBA00002901"/>
    </source>
</evidence>